<dbReference type="EMBL" id="JACHKF010000001">
    <property type="protein sequence ID" value="MBB6566618.1"/>
    <property type="molecule type" value="Genomic_DNA"/>
</dbReference>
<evidence type="ECO:0000313" key="3">
    <source>
        <dbReference type="Proteomes" id="UP000534306"/>
    </source>
</evidence>
<dbReference type="AlphaFoldDB" id="A0A7Y4L1S3"/>
<gene>
    <name evidence="1" type="ORF">HNR71_002255</name>
    <name evidence="2" type="ORF">HPO96_21000</name>
</gene>
<evidence type="ECO:0000313" key="4">
    <source>
        <dbReference type="Proteomes" id="UP000553957"/>
    </source>
</evidence>
<dbReference type="SUPFAM" id="SSF51735">
    <property type="entry name" value="NAD(P)-binding Rossmann-fold domains"/>
    <property type="match status" value="1"/>
</dbReference>
<dbReference type="Proteomes" id="UP000553957">
    <property type="component" value="Unassembled WGS sequence"/>
</dbReference>
<accession>A0A7Y4L1S3</accession>
<dbReference type="Gene3D" id="3.40.50.720">
    <property type="entry name" value="NAD(P)-binding Rossmann-like Domain"/>
    <property type="match status" value="1"/>
</dbReference>
<protein>
    <submittedName>
        <fullName evidence="2">SDR family oxidoreductase</fullName>
    </submittedName>
    <submittedName>
        <fullName evidence="1">Uncharacterized protein YbjT (DUF2867 family)</fullName>
    </submittedName>
</protein>
<keyword evidence="3" id="KW-1185">Reference proteome</keyword>
<comment type="caution">
    <text evidence="2">The sequence shown here is derived from an EMBL/GenBank/DDBJ whole genome shotgun (WGS) entry which is preliminary data.</text>
</comment>
<sequence length="246" mass="26035">MRVVVVGGTWGVGLGVAQRIRAAGHEAVSASPNNGANPLTGEGLERVLAGASVVVDLTNNPSVEDNDVAELVRASTDNLLRAERAAGVGHHVGWSVLGIERSPQVPYFQAKLVQDALIKGSGIPYSFVYSTQMFEFLQSAENTFDVGSELRVPPIDFQPVAAQEVVGQLAATALGEPLNGGVQIAGPERYRMDEFFREVLAGRGDPRPVVVDPNSRCYGGVTAKDALVPTDAAVLGTIRFADWAKK</sequence>
<dbReference type="Proteomes" id="UP000534306">
    <property type="component" value="Unassembled WGS sequence"/>
</dbReference>
<dbReference type="EMBL" id="JABJRC010000005">
    <property type="protein sequence ID" value="NOL42727.1"/>
    <property type="molecule type" value="Genomic_DNA"/>
</dbReference>
<reference evidence="1 4" key="2">
    <citation type="submission" date="2020-08" db="EMBL/GenBank/DDBJ databases">
        <title>Sequencing the genomes of 1000 actinobacteria strains.</title>
        <authorList>
            <person name="Klenk H.-P."/>
        </authorList>
    </citation>
    <scope>NUCLEOTIDE SEQUENCE [LARGE SCALE GENOMIC DNA]</scope>
    <source>
        <strain evidence="1 4">DSM 15626</strain>
    </source>
</reference>
<proteinExistence type="predicted"/>
<reference evidence="2 3" key="1">
    <citation type="submission" date="2020-05" db="EMBL/GenBank/DDBJ databases">
        <title>Genome sequence of Kribbella sandramycini ATCC 39419.</title>
        <authorList>
            <person name="Maclea K.S."/>
            <person name="Fair J.L."/>
        </authorList>
    </citation>
    <scope>NUCLEOTIDE SEQUENCE [LARGE SCALE GENOMIC DNA]</scope>
    <source>
        <strain evidence="2 3">ATCC 39419</strain>
    </source>
</reference>
<name>A0A7Y4L1S3_9ACTN</name>
<evidence type="ECO:0000313" key="1">
    <source>
        <dbReference type="EMBL" id="MBB6566618.1"/>
    </source>
</evidence>
<organism evidence="2 3">
    <name type="scientific">Kribbella sandramycini</name>
    <dbReference type="NCBI Taxonomy" id="60450"/>
    <lineage>
        <taxon>Bacteria</taxon>
        <taxon>Bacillati</taxon>
        <taxon>Actinomycetota</taxon>
        <taxon>Actinomycetes</taxon>
        <taxon>Propionibacteriales</taxon>
        <taxon>Kribbellaceae</taxon>
        <taxon>Kribbella</taxon>
    </lineage>
</organism>
<dbReference type="InterPro" id="IPR036291">
    <property type="entry name" value="NAD(P)-bd_dom_sf"/>
</dbReference>
<evidence type="ECO:0000313" key="2">
    <source>
        <dbReference type="EMBL" id="NOL42727.1"/>
    </source>
</evidence>
<dbReference type="RefSeq" id="WP_171675226.1">
    <property type="nucleotide sequence ID" value="NZ_BAAAGT010000004.1"/>
</dbReference>